<evidence type="ECO:0000313" key="8">
    <source>
        <dbReference type="Proteomes" id="UP000054558"/>
    </source>
</evidence>
<reference evidence="7 8" key="1">
    <citation type="journal article" date="2014" name="Nat. Commun.">
        <title>Klebsormidium flaccidum genome reveals primary factors for plant terrestrial adaptation.</title>
        <authorList>
            <person name="Hori K."/>
            <person name="Maruyama F."/>
            <person name="Fujisawa T."/>
            <person name="Togashi T."/>
            <person name="Yamamoto N."/>
            <person name="Seo M."/>
            <person name="Sato S."/>
            <person name="Yamada T."/>
            <person name="Mori H."/>
            <person name="Tajima N."/>
            <person name="Moriyama T."/>
            <person name="Ikeuchi M."/>
            <person name="Watanabe M."/>
            <person name="Wada H."/>
            <person name="Kobayashi K."/>
            <person name="Saito M."/>
            <person name="Masuda T."/>
            <person name="Sasaki-Sekimoto Y."/>
            <person name="Mashiguchi K."/>
            <person name="Awai K."/>
            <person name="Shimojima M."/>
            <person name="Masuda S."/>
            <person name="Iwai M."/>
            <person name="Nobusawa T."/>
            <person name="Narise T."/>
            <person name="Kondo S."/>
            <person name="Saito H."/>
            <person name="Sato R."/>
            <person name="Murakawa M."/>
            <person name="Ihara Y."/>
            <person name="Oshima-Yamada Y."/>
            <person name="Ohtaka K."/>
            <person name="Satoh M."/>
            <person name="Sonobe K."/>
            <person name="Ishii M."/>
            <person name="Ohtani R."/>
            <person name="Kanamori-Sato M."/>
            <person name="Honoki R."/>
            <person name="Miyazaki D."/>
            <person name="Mochizuki H."/>
            <person name="Umetsu J."/>
            <person name="Higashi K."/>
            <person name="Shibata D."/>
            <person name="Kamiya Y."/>
            <person name="Sato N."/>
            <person name="Nakamura Y."/>
            <person name="Tabata S."/>
            <person name="Ida S."/>
            <person name="Kurokawa K."/>
            <person name="Ohta H."/>
        </authorList>
    </citation>
    <scope>NUCLEOTIDE SEQUENCE [LARGE SCALE GENOMIC DNA]</scope>
    <source>
        <strain evidence="7 8">NIES-2285</strain>
    </source>
</reference>
<dbReference type="PANTHER" id="PTHR46915:SF2">
    <property type="entry name" value="UBIQUITIN-LIKE PROTEASE 4"/>
    <property type="match status" value="1"/>
</dbReference>
<keyword evidence="2" id="KW-0645">Protease</keyword>
<evidence type="ECO:0000256" key="3">
    <source>
        <dbReference type="ARBA" id="ARBA00022801"/>
    </source>
</evidence>
<dbReference type="GO" id="GO:0016926">
    <property type="term" value="P:protein desumoylation"/>
    <property type="evidence" value="ECO:0007669"/>
    <property type="project" value="UniProtKB-ARBA"/>
</dbReference>
<feature type="domain" description="Ubiquitin-like protease family profile" evidence="6">
    <location>
        <begin position="191"/>
        <end position="417"/>
    </location>
</feature>
<keyword evidence="4" id="KW-0788">Thiol protease</keyword>
<dbReference type="SUPFAM" id="SSF54001">
    <property type="entry name" value="Cysteine proteinases"/>
    <property type="match status" value="1"/>
</dbReference>
<feature type="compositionally biased region" description="Polar residues" evidence="5">
    <location>
        <begin position="997"/>
        <end position="1007"/>
    </location>
</feature>
<dbReference type="Pfam" id="PF02902">
    <property type="entry name" value="Peptidase_C48"/>
    <property type="match status" value="1"/>
</dbReference>
<dbReference type="STRING" id="105231.A0A1Y1HPV9"/>
<comment type="similarity">
    <text evidence="1">Belongs to the peptidase C48 family.</text>
</comment>
<feature type="region of interest" description="Disordered" evidence="5">
    <location>
        <begin position="1181"/>
        <end position="1274"/>
    </location>
</feature>
<dbReference type="InterPro" id="IPR038765">
    <property type="entry name" value="Papain-like_cys_pep_sf"/>
</dbReference>
<dbReference type="OrthoDB" id="442460at2759"/>
<feature type="compositionally biased region" description="Low complexity" evidence="5">
    <location>
        <begin position="576"/>
        <end position="590"/>
    </location>
</feature>
<dbReference type="GO" id="GO:0016929">
    <property type="term" value="F:deSUMOylase activity"/>
    <property type="evidence" value="ECO:0000318"/>
    <property type="project" value="GO_Central"/>
</dbReference>
<evidence type="ECO:0000313" key="7">
    <source>
        <dbReference type="EMBL" id="GAQ78607.1"/>
    </source>
</evidence>
<dbReference type="Gene3D" id="1.10.418.20">
    <property type="match status" value="1"/>
</dbReference>
<feature type="compositionally biased region" description="Basic and acidic residues" evidence="5">
    <location>
        <begin position="1209"/>
        <end position="1221"/>
    </location>
</feature>
<dbReference type="GO" id="GO:0070139">
    <property type="term" value="F:SUMO-specific endopeptidase activity"/>
    <property type="evidence" value="ECO:0000318"/>
    <property type="project" value="GO_Central"/>
</dbReference>
<dbReference type="GO" id="GO:0005634">
    <property type="term" value="C:nucleus"/>
    <property type="evidence" value="ECO:0000318"/>
    <property type="project" value="GO_Central"/>
</dbReference>
<dbReference type="PROSITE" id="PS50600">
    <property type="entry name" value="ULP_PROTEASE"/>
    <property type="match status" value="1"/>
</dbReference>
<evidence type="ECO:0000256" key="2">
    <source>
        <dbReference type="ARBA" id="ARBA00022670"/>
    </source>
</evidence>
<keyword evidence="8" id="KW-1185">Reference proteome</keyword>
<feature type="compositionally biased region" description="Basic residues" evidence="5">
    <location>
        <begin position="108"/>
        <end position="122"/>
    </location>
</feature>
<dbReference type="EMBL" id="DF236965">
    <property type="protein sequence ID" value="GAQ78607.1"/>
    <property type="molecule type" value="Genomic_DNA"/>
</dbReference>
<gene>
    <name evidence="7" type="ORF">KFL_000160100</name>
</gene>
<organism evidence="7 8">
    <name type="scientific">Klebsormidium nitens</name>
    <name type="common">Green alga</name>
    <name type="synonym">Ulothrix nitens</name>
    <dbReference type="NCBI Taxonomy" id="105231"/>
    <lineage>
        <taxon>Eukaryota</taxon>
        <taxon>Viridiplantae</taxon>
        <taxon>Streptophyta</taxon>
        <taxon>Klebsormidiophyceae</taxon>
        <taxon>Klebsormidiales</taxon>
        <taxon>Klebsormidiaceae</taxon>
        <taxon>Klebsormidium</taxon>
    </lineage>
</organism>
<evidence type="ECO:0000256" key="4">
    <source>
        <dbReference type="ARBA" id="ARBA00022807"/>
    </source>
</evidence>
<dbReference type="Gene3D" id="3.30.310.130">
    <property type="entry name" value="Ubiquitin-related"/>
    <property type="match status" value="1"/>
</dbReference>
<name>A0A1Y1HPV9_KLENI</name>
<dbReference type="PANTHER" id="PTHR46915">
    <property type="entry name" value="UBIQUITIN-LIKE PROTEASE 4-RELATED"/>
    <property type="match status" value="1"/>
</dbReference>
<feature type="region of interest" description="Disordered" evidence="5">
    <location>
        <begin position="973"/>
        <end position="1052"/>
    </location>
</feature>
<feature type="region of interest" description="Disordered" evidence="5">
    <location>
        <begin position="491"/>
        <end position="513"/>
    </location>
</feature>
<dbReference type="InterPro" id="IPR003653">
    <property type="entry name" value="Peptidase_C48_C"/>
</dbReference>
<dbReference type="GO" id="GO:0006508">
    <property type="term" value="P:proteolysis"/>
    <property type="evidence" value="ECO:0007669"/>
    <property type="project" value="UniProtKB-KW"/>
</dbReference>
<evidence type="ECO:0000256" key="5">
    <source>
        <dbReference type="SAM" id="MobiDB-lite"/>
    </source>
</evidence>
<protein>
    <recommendedName>
        <fullName evidence="6">Ubiquitin-like protease family profile domain-containing protein</fullName>
    </recommendedName>
</protein>
<sequence>MPKRLKLAPTFDTAQLPAPRIEAGVQTDHVFFYKAANSDGPVRTLTALQSEDGSLHSSAAQIGTARLLPFQCYKPFPQQTADASSLRVTPPLEDGSIPTPHPGELVIRRQRRSPRKRKRRHTLGSCIDLTESDDEEGRTAEGGALQAGRPLEEVTELREGLRATPARAEAKRWSRLEGRVCNFPDDDGESIAIHGEEVRCLAPGAFLNDTIIEFYMRWLQINWPRSDLPLDSCLFLNSFFYKKLKQLTTAQRLRRHPDGPDFHRLRRWTKGIDLLAKQYIFVPIHDLDHWTLAVICFPEERMLALPGAKAGPASIPTPAILHLDSLGTKHGGHATSSVTRQLKSYLAWEVLQQLAPRTEPAPSFSPGAQAGTRSHKPLANARPAFNADKILVKRVPVPLQQNDFDCGLFLLHSLETFVTTAPAMFRLADLTSTLQLGRTWYPSESASLRRLDLLRMLERLFGLEELPDEADDAGTSEVEFMGSGAAGQAAAQKQLTSQIVGPPQETPQTPKPPVGCLALSSPCSRTPPLGDVTATKEGAFPAASPSLPTPLPIQSSDPAGVINPSAPTGCLPAGGAVPSAQTSQSAQSPPELNNEPAAVRVEAGLEQAPDKCESRTGTGALRDGADVIVLERGTGVEDRVSAAVCLPSEPVEPVSSVQGSGSLESTPGEAHQSLSVGLVVESGLADLTPDTATGRLDTSSPWPVHHSAVAEAVYGCTEERKRAEGLVETAVDEGGGQEAAGTGERAPHEQAPAVDEKDAMEVDVGADVDFRGVGPSEKAEERDGGLANGTNGGAELPPDTTADGSAISLQPSEWEQLEEGRNGGGYQSENGAVLTVEQPFLPSDTGVGIPVTSEAVAGPQSLDALCQQYIADLIASTLRQEVRKRCVELAGADELFLSGAVQRGPGAQGSISREALAGVTKPSLLPFLESEPLLPGSSVATAYADGSSLLPVKHEDAAEIGALEVAVEIERGQRQVGEQNQRAQVGVPAGPVESATEGGTDSPSKEGTLNDMETEEGRGLEGIASRGTPRSANEHGPAASHPQETGDAGYLPGCGKISADLVDPAQQAEVGQLGVGDVTWLGAERKGCSQQLADWAPESGRGLETGSLAGKSEAGAQCQAMELEREETVVEGGAKMTESTIAEAEQQSELFLDAMETFGVASVGEEGELEQVQTAEEMATLSSTSPEERGFPSGNDFLQGIGAVSSGTHPKEEAWHMKDTEPGSVRDGGGGVVDRLPNGETERNEPPNGVEEDESRKGRDPDSTEDDPTVELMVGGQDWIDWVLSRPEEAFN</sequence>
<feature type="region of interest" description="Disordered" evidence="5">
    <location>
        <begin position="733"/>
        <end position="806"/>
    </location>
</feature>
<keyword evidence="3" id="KW-0378">Hydrolase</keyword>
<evidence type="ECO:0000259" key="6">
    <source>
        <dbReference type="PROSITE" id="PS50600"/>
    </source>
</evidence>
<dbReference type="Proteomes" id="UP000054558">
    <property type="component" value="Unassembled WGS sequence"/>
</dbReference>
<feature type="region of interest" description="Disordered" evidence="5">
    <location>
        <begin position="81"/>
        <end position="147"/>
    </location>
</feature>
<evidence type="ECO:0000256" key="1">
    <source>
        <dbReference type="ARBA" id="ARBA00005234"/>
    </source>
</evidence>
<accession>A0A1Y1HPV9</accession>
<feature type="region of interest" description="Disordered" evidence="5">
    <location>
        <begin position="572"/>
        <end position="593"/>
    </location>
</feature>
<proteinExistence type="inferred from homology"/>